<dbReference type="RefSeq" id="XP_024398682.1">
    <property type="nucleotide sequence ID" value="XM_024542914.2"/>
</dbReference>
<evidence type="ECO:0000313" key="3">
    <source>
        <dbReference type="EnsemblPlants" id="Pp3c16_10240V3.1"/>
    </source>
</evidence>
<dbReference type="EMBL" id="ABEU02000016">
    <property type="protein sequence ID" value="PNR37641.1"/>
    <property type="molecule type" value="Genomic_DNA"/>
</dbReference>
<dbReference type="EnsemblPlants" id="Pp3c16_10240V3.1">
    <property type="protein sequence ID" value="Pp3c16_10240V3.1"/>
    <property type="gene ID" value="Pp3c16_10240"/>
</dbReference>
<feature type="region of interest" description="Disordered" evidence="1">
    <location>
        <begin position="155"/>
        <end position="342"/>
    </location>
</feature>
<dbReference type="GeneID" id="112293468"/>
<gene>
    <name evidence="3" type="primary">LOC112293468</name>
    <name evidence="2" type="ORF">PHYPA_020750</name>
</gene>
<feature type="compositionally biased region" description="Basic and acidic residues" evidence="1">
    <location>
        <begin position="834"/>
        <end position="856"/>
    </location>
</feature>
<evidence type="ECO:0000313" key="4">
    <source>
        <dbReference type="Proteomes" id="UP000006727"/>
    </source>
</evidence>
<feature type="region of interest" description="Disordered" evidence="1">
    <location>
        <begin position="1034"/>
        <end position="1062"/>
    </location>
</feature>
<sequence>MSSEEMDMAAPVEAGGSEGVVAEEVNDVAAAVDERVVKSEPALDELNRKVSHDVEKSEEVEGKVSDESVNESVDTTVEAPLSVSAEEPLEVDAEFNPLNHIQDAAEITEGEELSEAIEKAVLDDEESLKPKISEDVPAPVSDNSVECVDSVVDSATTAEPLEDSVVVGPVSTSNDVEDEPKHSEDALEPHSVVSSEIGDNEGVRAESSGENLLENTDGDTVDDVGEEDKEVVEATTSEDLIEENSEGVETVPSDDIEMKVPDVNSEDLSETNATSESPDNAKERAEIIGEETPATVSTDAVDPYVEEGEETVEATTGKDLKEEVSAEVKTVPPPSDDVADNSVEVNSEDLSEVAAEMPSKSTDCEDVGAKVLSEESADVVDNEPVEAPGEEAVEAAPSAEPMVESPSSTSVSAPPDEVGVKDVEVNYEEAAPSAEPIVESPSSEAACASPDDVEVKDVEVNFEVASGMTTTLETADREYVRPGISAQESDDKVDSEAVDATVEEVEKDNEYTEVTTNGDPDEKPVSVELELAPSDIVDDKSVGESPESAGEVRSSKGAGNEDLSPALPAEGSVDIVDSESIDAQVDEKEVVGETTNTEPEEELVEAGPVPSPSDHVEDEAIEADFEDESDLTTTLISADSEDTIAGASADSVDSEAVDALVEESTEVADAATNMKTDEDLASTEFRTVPDDAISITEEVKSEVSAPEMDDENINATFAPLPVEEDIFDLNEYLLSTLEHEGISDDSPKQNGLDMAADVKEIVDAEYSQVSSQVASSADFLEEADDVSSERHHQNSGLAEEEIVQTDRSSHEEELPQESDADPPSEKSVLVDAEVNAKDAKSVAEGKDFINEERPDTQSEEFPESSVIPSPEEILRSPVVLASKDRSDEFAEPCDEHPLAEEVEHPTTKASIVPSSIGVERKELPSIESVDDDGTDVAPKDVSRLLQTEMTDDEVKSAVIHVPEEYVEVEPSLLLADALGVPHSKEVESILREINLNDFSEAPTTNKILRGEPSVDSDGGMISDEVVTPLSVTSLGTANGEKEQSLDTAGNESEVASKSSYNHPDLDEVAAKLHHVAEDIMLSDNGEARGSVSQSVAQIVLDESSRAADSAEYITGVVQHVAQFAQDASRANLNMLSETVARGFVDDTTDSPADRPVSQPQGTTSLGNMVSLFIVWCVSLCASHISSKNMPAPALKLGAEEVTAVLHSNVQSPPAPAQETATSSH</sequence>
<feature type="compositionally biased region" description="Basic and acidic residues" evidence="1">
    <location>
        <begin position="124"/>
        <end position="134"/>
    </location>
</feature>
<feature type="compositionally biased region" description="Low complexity" evidence="1">
    <location>
        <begin position="9"/>
        <end position="20"/>
    </location>
</feature>
<feature type="region of interest" description="Disordered" evidence="1">
    <location>
        <begin position="479"/>
        <end position="619"/>
    </location>
</feature>
<evidence type="ECO:0000256" key="1">
    <source>
        <dbReference type="SAM" id="MobiDB-lite"/>
    </source>
</evidence>
<dbReference type="PaxDb" id="3218-PP1S106_191V6.1"/>
<evidence type="ECO:0000313" key="2">
    <source>
        <dbReference type="EMBL" id="PNR37641.1"/>
    </source>
</evidence>
<feature type="region of interest" description="Disordered" evidence="1">
    <location>
        <begin position="430"/>
        <end position="452"/>
    </location>
</feature>
<keyword evidence="4" id="KW-1185">Reference proteome</keyword>
<feature type="region of interest" description="Disordered" evidence="1">
    <location>
        <begin position="40"/>
        <end position="83"/>
    </location>
</feature>
<feature type="compositionally biased region" description="Acidic residues" evidence="1">
    <location>
        <begin position="216"/>
        <end position="230"/>
    </location>
</feature>
<feature type="compositionally biased region" description="Basic and acidic residues" evidence="1">
    <location>
        <begin position="316"/>
        <end position="326"/>
    </location>
</feature>
<feature type="region of interest" description="Disordered" evidence="1">
    <location>
        <begin position="1"/>
        <end position="20"/>
    </location>
</feature>
<reference evidence="2 4" key="2">
    <citation type="journal article" date="2018" name="Plant J.">
        <title>The Physcomitrella patens chromosome-scale assembly reveals moss genome structure and evolution.</title>
        <authorList>
            <person name="Lang D."/>
            <person name="Ullrich K.K."/>
            <person name="Murat F."/>
            <person name="Fuchs J."/>
            <person name="Jenkins J."/>
            <person name="Haas F.B."/>
            <person name="Piednoel M."/>
            <person name="Gundlach H."/>
            <person name="Van Bel M."/>
            <person name="Meyberg R."/>
            <person name="Vives C."/>
            <person name="Morata J."/>
            <person name="Symeonidi A."/>
            <person name="Hiss M."/>
            <person name="Muchero W."/>
            <person name="Kamisugi Y."/>
            <person name="Saleh O."/>
            <person name="Blanc G."/>
            <person name="Decker E.L."/>
            <person name="van Gessel N."/>
            <person name="Grimwood J."/>
            <person name="Hayes R.D."/>
            <person name="Graham S.W."/>
            <person name="Gunter L.E."/>
            <person name="McDaniel S.F."/>
            <person name="Hoernstein S.N.W."/>
            <person name="Larsson A."/>
            <person name="Li F.W."/>
            <person name="Perroud P.F."/>
            <person name="Phillips J."/>
            <person name="Ranjan P."/>
            <person name="Rokshar D.S."/>
            <person name="Rothfels C.J."/>
            <person name="Schneider L."/>
            <person name="Shu S."/>
            <person name="Stevenson D.W."/>
            <person name="Thummler F."/>
            <person name="Tillich M."/>
            <person name="Villarreal Aguilar J.C."/>
            <person name="Widiez T."/>
            <person name="Wong G.K."/>
            <person name="Wymore A."/>
            <person name="Zhang Y."/>
            <person name="Zimmer A.D."/>
            <person name="Quatrano R.S."/>
            <person name="Mayer K.F.X."/>
            <person name="Goodstein D."/>
            <person name="Casacuberta J.M."/>
            <person name="Vandepoele K."/>
            <person name="Reski R."/>
            <person name="Cuming A.C."/>
            <person name="Tuskan G.A."/>
            <person name="Maumus F."/>
            <person name="Salse J."/>
            <person name="Schmutz J."/>
            <person name="Rensing S.A."/>
        </authorList>
    </citation>
    <scope>NUCLEOTIDE SEQUENCE [LARGE SCALE GENOMIC DNA]</scope>
    <source>
        <strain evidence="3 4">cv. Gransden 2004</strain>
    </source>
</reference>
<feature type="compositionally biased region" description="Acidic residues" evidence="1">
    <location>
        <begin position="496"/>
        <end position="507"/>
    </location>
</feature>
<dbReference type="KEGG" id="ppp:112293468"/>
<feature type="compositionally biased region" description="Basic and acidic residues" evidence="1">
    <location>
        <begin position="45"/>
        <end position="66"/>
    </location>
</feature>
<feature type="region of interest" description="Disordered" evidence="1">
    <location>
        <begin position="124"/>
        <end position="143"/>
    </location>
</feature>
<name>A0A2K1J7Y8_PHYPA</name>
<feature type="compositionally biased region" description="Low complexity" evidence="1">
    <location>
        <begin position="394"/>
        <end position="408"/>
    </location>
</feature>
<feature type="compositionally biased region" description="Basic and acidic residues" evidence="1">
    <location>
        <begin position="179"/>
        <end position="188"/>
    </location>
</feature>
<feature type="region of interest" description="Disordered" evidence="1">
    <location>
        <begin position="770"/>
        <end position="908"/>
    </location>
</feature>
<organism evidence="2">
    <name type="scientific">Physcomitrium patens</name>
    <name type="common">Spreading-leaved earth moss</name>
    <name type="synonym">Physcomitrella patens</name>
    <dbReference type="NCBI Taxonomy" id="3218"/>
    <lineage>
        <taxon>Eukaryota</taxon>
        <taxon>Viridiplantae</taxon>
        <taxon>Streptophyta</taxon>
        <taxon>Embryophyta</taxon>
        <taxon>Bryophyta</taxon>
        <taxon>Bryophytina</taxon>
        <taxon>Bryopsida</taxon>
        <taxon>Funariidae</taxon>
        <taxon>Funariales</taxon>
        <taxon>Funariaceae</taxon>
        <taxon>Physcomitrium</taxon>
    </lineage>
</organism>
<dbReference type="Gramene" id="Pp3c16_10240V3.1">
    <property type="protein sequence ID" value="Pp3c16_10240V3.1"/>
    <property type="gene ID" value="Pp3c16_10240"/>
</dbReference>
<feature type="compositionally biased region" description="Low complexity" evidence="1">
    <location>
        <begin position="439"/>
        <end position="450"/>
    </location>
</feature>
<protein>
    <submittedName>
        <fullName evidence="2 3">Uncharacterized protein</fullName>
    </submittedName>
</protein>
<reference evidence="2 4" key="1">
    <citation type="journal article" date="2008" name="Science">
        <title>The Physcomitrella genome reveals evolutionary insights into the conquest of land by plants.</title>
        <authorList>
            <person name="Rensing S."/>
            <person name="Lang D."/>
            <person name="Zimmer A."/>
            <person name="Terry A."/>
            <person name="Salamov A."/>
            <person name="Shapiro H."/>
            <person name="Nishiyama T."/>
            <person name="Perroud P.-F."/>
            <person name="Lindquist E."/>
            <person name="Kamisugi Y."/>
            <person name="Tanahashi T."/>
            <person name="Sakakibara K."/>
            <person name="Fujita T."/>
            <person name="Oishi K."/>
            <person name="Shin-I T."/>
            <person name="Kuroki Y."/>
            <person name="Toyoda A."/>
            <person name="Suzuki Y."/>
            <person name="Hashimoto A."/>
            <person name="Yamaguchi K."/>
            <person name="Sugano A."/>
            <person name="Kohara Y."/>
            <person name="Fujiyama A."/>
            <person name="Anterola A."/>
            <person name="Aoki S."/>
            <person name="Ashton N."/>
            <person name="Barbazuk W.B."/>
            <person name="Barker E."/>
            <person name="Bennetzen J."/>
            <person name="Bezanilla M."/>
            <person name="Blankenship R."/>
            <person name="Cho S.H."/>
            <person name="Dutcher S."/>
            <person name="Estelle M."/>
            <person name="Fawcett J.A."/>
            <person name="Gundlach H."/>
            <person name="Hanada K."/>
            <person name="Heyl A."/>
            <person name="Hicks K.A."/>
            <person name="Hugh J."/>
            <person name="Lohr M."/>
            <person name="Mayer K."/>
            <person name="Melkozernov A."/>
            <person name="Murata T."/>
            <person name="Nelson D."/>
            <person name="Pils B."/>
            <person name="Prigge M."/>
            <person name="Reiss B."/>
            <person name="Renner T."/>
            <person name="Rombauts S."/>
            <person name="Rushton P."/>
            <person name="Sanderfoot A."/>
            <person name="Schween G."/>
            <person name="Shiu S.-H."/>
            <person name="Stueber K."/>
            <person name="Theodoulou F.L."/>
            <person name="Tu H."/>
            <person name="Van de Peer Y."/>
            <person name="Verrier P.J."/>
            <person name="Waters E."/>
            <person name="Wood A."/>
            <person name="Yang L."/>
            <person name="Cove D."/>
            <person name="Cuming A."/>
            <person name="Hasebe M."/>
            <person name="Lucas S."/>
            <person name="Mishler D.B."/>
            <person name="Reski R."/>
            <person name="Grigoriev I."/>
            <person name="Quatrano R.S."/>
            <person name="Boore J.L."/>
        </authorList>
    </citation>
    <scope>NUCLEOTIDE SEQUENCE [LARGE SCALE GENOMIC DNA]</scope>
    <source>
        <strain evidence="3 4">cv. Gransden 2004</strain>
    </source>
</reference>
<dbReference type="EnsemblPlants" id="Pp3c16_10240V3.2">
    <property type="protein sequence ID" value="Pp3c16_10240V3.2"/>
    <property type="gene ID" value="Pp3c16_10240"/>
</dbReference>
<accession>A0A2K1J7Y8</accession>
<feature type="compositionally biased region" description="Basic and acidic residues" evidence="1">
    <location>
        <begin position="882"/>
        <end position="906"/>
    </location>
</feature>
<dbReference type="STRING" id="3218.A0A2K1J7Y8"/>
<proteinExistence type="predicted"/>
<dbReference type="AlphaFoldDB" id="A0A2K1J7Y8"/>
<feature type="compositionally biased region" description="Acidic residues" evidence="1">
    <location>
        <begin position="375"/>
        <end position="393"/>
    </location>
</feature>
<dbReference type="Proteomes" id="UP000006727">
    <property type="component" value="Chromosome 16"/>
</dbReference>
<feature type="region of interest" description="Disordered" evidence="1">
    <location>
        <begin position="374"/>
        <end position="417"/>
    </location>
</feature>
<dbReference type="Gramene" id="Pp3c16_10240V3.2">
    <property type="protein sequence ID" value="Pp3c16_10240V3.2"/>
    <property type="gene ID" value="Pp3c16_10240"/>
</dbReference>
<reference evidence="3" key="3">
    <citation type="submission" date="2020-12" db="UniProtKB">
        <authorList>
            <consortium name="EnsemblPlants"/>
        </authorList>
    </citation>
    <scope>IDENTIFICATION</scope>
</reference>
<feature type="compositionally biased region" description="Polar residues" evidence="1">
    <location>
        <begin position="1045"/>
        <end position="1061"/>
    </location>
</feature>